<dbReference type="PANTHER" id="PTHR11733">
    <property type="entry name" value="ZINC METALLOPROTEASE FAMILY M13 NEPRILYSIN-RELATED"/>
    <property type="match status" value="1"/>
</dbReference>
<dbReference type="PANTHER" id="PTHR11733:SF7">
    <property type="entry name" value="NEPRILYSIN METALLOPEPTIDASE FAMILY-RELATED"/>
    <property type="match status" value="1"/>
</dbReference>
<reference evidence="3" key="2">
    <citation type="submission" date="2022-06" db="UniProtKB">
        <authorList>
            <consortium name="EnsemblMetazoa"/>
        </authorList>
    </citation>
    <scope>IDENTIFICATION</scope>
    <source>
        <strain evidence="3">DF5081</strain>
    </source>
</reference>
<keyword evidence="4" id="KW-1185">Reference proteome</keyword>
<evidence type="ECO:0000313" key="3">
    <source>
        <dbReference type="EnsemblMetazoa" id="CJA03161b.1"/>
    </source>
</evidence>
<dbReference type="PROSITE" id="PS51885">
    <property type="entry name" value="NEPRILYSIN"/>
    <property type="match status" value="1"/>
</dbReference>
<dbReference type="GO" id="GO:0005886">
    <property type="term" value="C:plasma membrane"/>
    <property type="evidence" value="ECO:0007669"/>
    <property type="project" value="TreeGrafter"/>
</dbReference>
<dbReference type="SUPFAM" id="SSF55486">
    <property type="entry name" value="Metalloproteases ('zincins'), catalytic domain"/>
    <property type="match status" value="1"/>
</dbReference>
<reference evidence="4" key="1">
    <citation type="submission" date="2010-08" db="EMBL/GenBank/DDBJ databases">
        <authorList>
            <consortium name="Caenorhabditis japonica Sequencing Consortium"/>
            <person name="Wilson R.K."/>
        </authorList>
    </citation>
    <scope>NUCLEOTIDE SEQUENCE [LARGE SCALE GENOMIC DNA]</scope>
    <source>
        <strain evidence="4">DF5081</strain>
    </source>
</reference>
<dbReference type="GO" id="GO:0004222">
    <property type="term" value="F:metalloendopeptidase activity"/>
    <property type="evidence" value="ECO:0007669"/>
    <property type="project" value="InterPro"/>
</dbReference>
<dbReference type="EnsemblMetazoa" id="CJA03161b.1">
    <property type="protein sequence ID" value="CJA03161b.1"/>
    <property type="gene ID" value="WBGene00122365"/>
</dbReference>
<evidence type="ECO:0000259" key="2">
    <source>
        <dbReference type="Pfam" id="PF01431"/>
    </source>
</evidence>
<keyword evidence="1" id="KW-0732">Signal</keyword>
<protein>
    <submittedName>
        <fullName evidence="3">Peptidase_M13 domain-containing protein</fullName>
    </submittedName>
</protein>
<dbReference type="Proteomes" id="UP000005237">
    <property type="component" value="Unassembled WGS sequence"/>
</dbReference>
<sequence length="206" mass="23428">MAIFLFKSNCFLAVLCVSLIDDPFFTASLPEIVRMSMVGQIIGHEIGHAFDPQNSQYDSDFNQVNWLNSEDLREYGNRQKCLIDQYDNHDDPSFGRNLKGTTTVIENVADMLGIKTAWMAYKDIKGVQPSIIGFEDYSPDKLFFHLRALTWCSSYDTHALSRQLKAVHGVKNFRVNGIHSNMKEFAEAFQCPIGSPMNPKKKCTLF</sequence>
<dbReference type="Pfam" id="PF01431">
    <property type="entry name" value="Peptidase_M13"/>
    <property type="match status" value="1"/>
</dbReference>
<dbReference type="PRINTS" id="PR00786">
    <property type="entry name" value="NEPRILYSIN"/>
</dbReference>
<feature type="domain" description="Peptidase M13 C-terminal" evidence="2">
    <location>
        <begin position="9"/>
        <end position="204"/>
    </location>
</feature>
<evidence type="ECO:0000313" key="4">
    <source>
        <dbReference type="Proteomes" id="UP000005237"/>
    </source>
</evidence>
<name>A0A8R1HKE7_CAEJA</name>
<feature type="signal peptide" evidence="1">
    <location>
        <begin position="1"/>
        <end position="16"/>
    </location>
</feature>
<dbReference type="Gene3D" id="3.40.390.10">
    <property type="entry name" value="Collagenase (Catalytic Domain)"/>
    <property type="match status" value="1"/>
</dbReference>
<dbReference type="AlphaFoldDB" id="A0A8R1HKE7"/>
<dbReference type="InterPro" id="IPR018497">
    <property type="entry name" value="Peptidase_M13_C"/>
</dbReference>
<evidence type="ECO:0000256" key="1">
    <source>
        <dbReference type="SAM" id="SignalP"/>
    </source>
</evidence>
<organism evidence="3 4">
    <name type="scientific">Caenorhabditis japonica</name>
    <dbReference type="NCBI Taxonomy" id="281687"/>
    <lineage>
        <taxon>Eukaryota</taxon>
        <taxon>Metazoa</taxon>
        <taxon>Ecdysozoa</taxon>
        <taxon>Nematoda</taxon>
        <taxon>Chromadorea</taxon>
        <taxon>Rhabditida</taxon>
        <taxon>Rhabditina</taxon>
        <taxon>Rhabditomorpha</taxon>
        <taxon>Rhabditoidea</taxon>
        <taxon>Rhabditidae</taxon>
        <taxon>Peloderinae</taxon>
        <taxon>Caenorhabditis</taxon>
    </lineage>
</organism>
<accession>A0A8R1HKE7</accession>
<dbReference type="InterPro" id="IPR000718">
    <property type="entry name" value="Peptidase_M13"/>
</dbReference>
<proteinExistence type="predicted"/>
<feature type="chain" id="PRO_5035862037" evidence="1">
    <location>
        <begin position="17"/>
        <end position="206"/>
    </location>
</feature>
<dbReference type="InterPro" id="IPR024079">
    <property type="entry name" value="MetalloPept_cat_dom_sf"/>
</dbReference>
<dbReference type="GO" id="GO:0016485">
    <property type="term" value="P:protein processing"/>
    <property type="evidence" value="ECO:0007669"/>
    <property type="project" value="TreeGrafter"/>
</dbReference>